<dbReference type="AlphaFoldDB" id="A0AAV9Q3A1"/>
<accession>A0AAV9Q3A1</accession>
<protein>
    <recommendedName>
        <fullName evidence="3">BTB domain-containing protein</fullName>
    </recommendedName>
</protein>
<dbReference type="EMBL" id="JAXLQG010000015">
    <property type="protein sequence ID" value="KAK5532228.1"/>
    <property type="molecule type" value="Genomic_DNA"/>
</dbReference>
<dbReference type="PANTHER" id="PTHR47843">
    <property type="entry name" value="BTB DOMAIN-CONTAINING PROTEIN-RELATED"/>
    <property type="match status" value="1"/>
</dbReference>
<dbReference type="CDD" id="cd18186">
    <property type="entry name" value="BTB_POZ_ZBTB_KLHL-like"/>
    <property type="match status" value="1"/>
</dbReference>
<gene>
    <name evidence="1" type="ORF">LTR25_007760</name>
</gene>
<dbReference type="Gene3D" id="3.30.710.10">
    <property type="entry name" value="Potassium Channel Kv1.1, Chain A"/>
    <property type="match status" value="1"/>
</dbReference>
<comment type="caution">
    <text evidence="1">The sequence shown here is derived from an EMBL/GenBank/DDBJ whole genome shotgun (WGS) entry which is preliminary data.</text>
</comment>
<organism evidence="1 2">
    <name type="scientific">Vermiconidia calcicola</name>
    <dbReference type="NCBI Taxonomy" id="1690605"/>
    <lineage>
        <taxon>Eukaryota</taxon>
        <taxon>Fungi</taxon>
        <taxon>Dikarya</taxon>
        <taxon>Ascomycota</taxon>
        <taxon>Pezizomycotina</taxon>
        <taxon>Dothideomycetes</taxon>
        <taxon>Dothideomycetidae</taxon>
        <taxon>Mycosphaerellales</taxon>
        <taxon>Extremaceae</taxon>
        <taxon>Vermiconidia</taxon>
    </lineage>
</organism>
<evidence type="ECO:0000313" key="1">
    <source>
        <dbReference type="EMBL" id="KAK5532228.1"/>
    </source>
</evidence>
<sequence length="253" mass="28377">MSGRFPPTDAPCVSSGAAMVKVVIGKSDPPYVKTIHADLLCKTSWFFKGALRSLFAEGQTKVVKLPNEEPEVFDGLCDWLYGKHPGMVSSKIRRTRENSKNWKKGWFERSAQILVRGIEGIFNALTAVKPHIDFIHAMLDEELPDSANVVRMYVLHHCAHWNIVVSGMSNWPFTDATDDDPVTMAMLSLLKRSPVTFPLRGVMKHPSSNALFPFVHNFDINRLGEQAQALVEGPERHVAALKIMHLDKESKDQ</sequence>
<evidence type="ECO:0000313" key="2">
    <source>
        <dbReference type="Proteomes" id="UP001345827"/>
    </source>
</evidence>
<dbReference type="PANTHER" id="PTHR47843:SF2">
    <property type="entry name" value="BTB DOMAIN-CONTAINING PROTEIN"/>
    <property type="match status" value="1"/>
</dbReference>
<name>A0AAV9Q3A1_9PEZI</name>
<evidence type="ECO:0008006" key="3">
    <source>
        <dbReference type="Google" id="ProtNLM"/>
    </source>
</evidence>
<proteinExistence type="predicted"/>
<keyword evidence="2" id="KW-1185">Reference proteome</keyword>
<dbReference type="InterPro" id="IPR011333">
    <property type="entry name" value="SKP1/BTB/POZ_sf"/>
</dbReference>
<dbReference type="Proteomes" id="UP001345827">
    <property type="component" value="Unassembled WGS sequence"/>
</dbReference>
<reference evidence="1 2" key="1">
    <citation type="submission" date="2023-06" db="EMBL/GenBank/DDBJ databases">
        <title>Black Yeasts Isolated from many extreme environments.</title>
        <authorList>
            <person name="Coleine C."/>
            <person name="Stajich J.E."/>
            <person name="Selbmann L."/>
        </authorList>
    </citation>
    <scope>NUCLEOTIDE SEQUENCE [LARGE SCALE GENOMIC DNA]</scope>
    <source>
        <strain evidence="1 2">CCFEE 5887</strain>
    </source>
</reference>